<evidence type="ECO:0000313" key="1">
    <source>
        <dbReference type="EMBL" id="RGR44440.1"/>
    </source>
</evidence>
<accession>A0A412EKU2</accession>
<dbReference type="InterPro" id="IPR032675">
    <property type="entry name" value="LRR_dom_sf"/>
</dbReference>
<reference evidence="1 2" key="1">
    <citation type="submission" date="2018-08" db="EMBL/GenBank/DDBJ databases">
        <title>A genome reference for cultivated species of the human gut microbiota.</title>
        <authorList>
            <person name="Zou Y."/>
            <person name="Xue W."/>
            <person name="Luo G."/>
        </authorList>
    </citation>
    <scope>NUCLEOTIDE SEQUENCE [LARGE SCALE GENOMIC DNA]</scope>
    <source>
        <strain evidence="1 2">AF25-21</strain>
    </source>
</reference>
<proteinExistence type="predicted"/>
<organism evidence="1 2">
    <name type="scientific">Blautia obeum</name>
    <dbReference type="NCBI Taxonomy" id="40520"/>
    <lineage>
        <taxon>Bacteria</taxon>
        <taxon>Bacillati</taxon>
        <taxon>Bacillota</taxon>
        <taxon>Clostridia</taxon>
        <taxon>Lachnospirales</taxon>
        <taxon>Lachnospiraceae</taxon>
        <taxon>Blautia</taxon>
    </lineage>
</organism>
<dbReference type="EMBL" id="QRUH01000029">
    <property type="protein sequence ID" value="RGR44440.1"/>
    <property type="molecule type" value="Genomic_DNA"/>
</dbReference>
<sequence>MDGTDYATDLSDFQVGIGNSYVESIIFQEGITEIYDAIFNSCDVQKVFFPKSMENVTDKALSYLSPKENGDLIQIYYAGTQDDWGNIFTEYKRTKVEDSEFGEEMGESIADKLNEMMGSKYDSSEFEYYFSASPDDLKTE</sequence>
<name>A0A412EKU2_9FIRM</name>
<dbReference type="Proteomes" id="UP000285839">
    <property type="component" value="Unassembled WGS sequence"/>
</dbReference>
<comment type="caution">
    <text evidence="1">The sequence shown here is derived from an EMBL/GenBank/DDBJ whole genome shotgun (WGS) entry which is preliminary data.</text>
</comment>
<protein>
    <submittedName>
        <fullName evidence="1">Uncharacterized protein</fullName>
    </submittedName>
</protein>
<evidence type="ECO:0000313" key="2">
    <source>
        <dbReference type="Proteomes" id="UP000285839"/>
    </source>
</evidence>
<gene>
    <name evidence="1" type="ORF">DWY46_18720</name>
</gene>
<dbReference type="Gene3D" id="3.80.10.10">
    <property type="entry name" value="Ribonuclease Inhibitor"/>
    <property type="match status" value="1"/>
</dbReference>
<dbReference type="AlphaFoldDB" id="A0A412EKU2"/>